<feature type="transmembrane region" description="Helical" evidence="2">
    <location>
        <begin position="189"/>
        <end position="209"/>
    </location>
</feature>
<proteinExistence type="predicted"/>
<keyword evidence="2" id="KW-0812">Transmembrane</keyword>
<evidence type="ECO:0000256" key="2">
    <source>
        <dbReference type="SAM" id="Phobius"/>
    </source>
</evidence>
<dbReference type="AlphaFoldDB" id="A0A0R3TCC8"/>
<evidence type="ECO:0000313" key="3">
    <source>
        <dbReference type="WBParaSite" id="HNAJ_0000471701-mRNA-1"/>
    </source>
</evidence>
<name>A0A0R3TCC8_RODNA</name>
<reference evidence="3" key="1">
    <citation type="submission" date="2017-02" db="UniProtKB">
        <authorList>
            <consortium name="WormBaseParasite"/>
        </authorList>
    </citation>
    <scope>IDENTIFICATION</scope>
</reference>
<feature type="region of interest" description="Disordered" evidence="1">
    <location>
        <begin position="123"/>
        <end position="143"/>
    </location>
</feature>
<evidence type="ECO:0000256" key="1">
    <source>
        <dbReference type="SAM" id="MobiDB-lite"/>
    </source>
</evidence>
<organism evidence="3">
    <name type="scientific">Rodentolepis nana</name>
    <name type="common">Dwarf tapeworm</name>
    <name type="synonym">Hymenolepis nana</name>
    <dbReference type="NCBI Taxonomy" id="102285"/>
    <lineage>
        <taxon>Eukaryota</taxon>
        <taxon>Metazoa</taxon>
        <taxon>Spiralia</taxon>
        <taxon>Lophotrochozoa</taxon>
        <taxon>Platyhelminthes</taxon>
        <taxon>Cestoda</taxon>
        <taxon>Eucestoda</taxon>
        <taxon>Cyclophyllidea</taxon>
        <taxon>Hymenolepididae</taxon>
        <taxon>Rodentolepis</taxon>
    </lineage>
</organism>
<keyword evidence="2" id="KW-0472">Membrane</keyword>
<sequence>LYCSVCGRVWSNALTPTNPGTEGAIRRVPAQPVANEIAAVPVSTSSASAALDGCAASFLLLQNHIVPGLKSCLSVWKSVFSEEVAMGIISPYWHVRQSALRQVAKITICRVLMARKASTSSTDVAPTTLRPSAQQAEASSGSTNNNYMGCESLRMSIRLIQYLLSDPADEVFIASLVSAPPPPPLSTSLFLVTFTIGEGGFLCALFHFLTGCGTLMRFKDDVCLFNADAFLPIREHHD</sequence>
<protein>
    <submittedName>
        <fullName evidence="3">MOR2-PAG1_C domain-containing protein</fullName>
    </submittedName>
</protein>
<dbReference type="STRING" id="102285.A0A0R3TCC8"/>
<keyword evidence="2" id="KW-1133">Transmembrane helix</keyword>
<accession>A0A0R3TCC8</accession>
<dbReference type="WBParaSite" id="HNAJ_0000471701-mRNA-1">
    <property type="protein sequence ID" value="HNAJ_0000471701-mRNA-1"/>
    <property type="gene ID" value="HNAJ_0000471701"/>
</dbReference>